<reference evidence="2" key="1">
    <citation type="journal article" date="2020" name="Stud. Mycol.">
        <title>101 Dothideomycetes genomes: a test case for predicting lifestyles and emergence of pathogens.</title>
        <authorList>
            <person name="Haridas S."/>
            <person name="Albert R."/>
            <person name="Binder M."/>
            <person name="Bloem J."/>
            <person name="Labutti K."/>
            <person name="Salamov A."/>
            <person name="Andreopoulos B."/>
            <person name="Baker S."/>
            <person name="Barry K."/>
            <person name="Bills G."/>
            <person name="Bluhm B."/>
            <person name="Cannon C."/>
            <person name="Castanera R."/>
            <person name="Culley D."/>
            <person name="Daum C."/>
            <person name="Ezra D."/>
            <person name="Gonzalez J."/>
            <person name="Henrissat B."/>
            <person name="Kuo A."/>
            <person name="Liang C."/>
            <person name="Lipzen A."/>
            <person name="Lutzoni F."/>
            <person name="Magnuson J."/>
            <person name="Mondo S."/>
            <person name="Nolan M."/>
            <person name="Ohm R."/>
            <person name="Pangilinan J."/>
            <person name="Park H.-J."/>
            <person name="Ramirez L."/>
            <person name="Alfaro M."/>
            <person name="Sun H."/>
            <person name="Tritt A."/>
            <person name="Yoshinaga Y."/>
            <person name="Zwiers L.-H."/>
            <person name="Turgeon B."/>
            <person name="Goodwin S."/>
            <person name="Spatafora J."/>
            <person name="Crous P."/>
            <person name="Grigoriev I."/>
        </authorList>
    </citation>
    <scope>NUCLEOTIDE SEQUENCE</scope>
    <source>
        <strain evidence="2">CBS 207.26</strain>
    </source>
</reference>
<evidence type="ECO:0000313" key="3">
    <source>
        <dbReference type="Proteomes" id="UP000800200"/>
    </source>
</evidence>
<sequence length="217" mass="24805">MTLNQAIIASELERSHLKILTHCDHADTLGKALNTSETKLNKARDELAELYQLLNNTLKRVADQENKIKTLKDPANQYLLILIRIVRESEQLVSYQYMVDRLERTYGDPHKRLNARRDFQKLYLRDPANFTQSRPEAERLTRAATTAILPIPIPKPASCYNYGKPSHFTKDCRLPTQATAKVIKPINTDKELYTPQDTSDDEKLQLAAEELSGEDSP</sequence>
<protein>
    <submittedName>
        <fullName evidence="2">Uncharacterized protein</fullName>
    </submittedName>
</protein>
<proteinExistence type="predicted"/>
<evidence type="ECO:0000256" key="1">
    <source>
        <dbReference type="SAM" id="Coils"/>
    </source>
</evidence>
<dbReference type="EMBL" id="ML994660">
    <property type="protein sequence ID" value="KAF2180119.1"/>
    <property type="molecule type" value="Genomic_DNA"/>
</dbReference>
<keyword evidence="3" id="KW-1185">Reference proteome</keyword>
<evidence type="ECO:0000313" key="2">
    <source>
        <dbReference type="EMBL" id="KAF2180119.1"/>
    </source>
</evidence>
<keyword evidence="1" id="KW-0175">Coiled coil</keyword>
<dbReference type="Proteomes" id="UP000800200">
    <property type="component" value="Unassembled WGS sequence"/>
</dbReference>
<name>A0A6A6DPH0_9PEZI</name>
<dbReference type="AlphaFoldDB" id="A0A6A6DPH0"/>
<dbReference type="OrthoDB" id="4509994at2759"/>
<feature type="coiled-coil region" evidence="1">
    <location>
        <begin position="26"/>
        <end position="67"/>
    </location>
</feature>
<organism evidence="2 3">
    <name type="scientific">Zopfia rhizophila CBS 207.26</name>
    <dbReference type="NCBI Taxonomy" id="1314779"/>
    <lineage>
        <taxon>Eukaryota</taxon>
        <taxon>Fungi</taxon>
        <taxon>Dikarya</taxon>
        <taxon>Ascomycota</taxon>
        <taxon>Pezizomycotina</taxon>
        <taxon>Dothideomycetes</taxon>
        <taxon>Dothideomycetes incertae sedis</taxon>
        <taxon>Zopfiaceae</taxon>
        <taxon>Zopfia</taxon>
    </lineage>
</organism>
<gene>
    <name evidence="2" type="ORF">K469DRAFT_715746</name>
</gene>
<accession>A0A6A6DPH0</accession>